<name>A0A0Q9WRV0_DROWI</name>
<sequence length="96" mass="11327">MSQEINFWDLPFDVLCFIFDLMDYLRDELRFASVHSKLGEVFAYKNRHLLERLNLDQYKLRDALLMVKVAGSSAINSIYCTRKSTTMLNANRPIQY</sequence>
<proteinExistence type="predicted"/>
<dbReference type="EMBL" id="CH964095">
    <property type="protein sequence ID" value="KRF98975.1"/>
    <property type="molecule type" value="Genomic_DNA"/>
</dbReference>
<evidence type="ECO:0000313" key="1">
    <source>
        <dbReference type="EMBL" id="KRF98975.1"/>
    </source>
</evidence>
<protein>
    <submittedName>
        <fullName evidence="1">Uncharacterized protein</fullName>
    </submittedName>
</protein>
<dbReference type="InParanoid" id="A0A0Q9WRV0"/>
<organism evidence="1 2">
    <name type="scientific">Drosophila willistoni</name>
    <name type="common">Fruit fly</name>
    <dbReference type="NCBI Taxonomy" id="7260"/>
    <lineage>
        <taxon>Eukaryota</taxon>
        <taxon>Metazoa</taxon>
        <taxon>Ecdysozoa</taxon>
        <taxon>Arthropoda</taxon>
        <taxon>Hexapoda</taxon>
        <taxon>Insecta</taxon>
        <taxon>Pterygota</taxon>
        <taxon>Neoptera</taxon>
        <taxon>Endopterygota</taxon>
        <taxon>Diptera</taxon>
        <taxon>Brachycera</taxon>
        <taxon>Muscomorpha</taxon>
        <taxon>Ephydroidea</taxon>
        <taxon>Drosophilidae</taxon>
        <taxon>Drosophila</taxon>
        <taxon>Sophophora</taxon>
    </lineage>
</organism>
<reference evidence="1 2" key="1">
    <citation type="journal article" date="2007" name="Nature">
        <title>Evolution of genes and genomes on the Drosophila phylogeny.</title>
        <authorList>
            <consortium name="Drosophila 12 Genomes Consortium"/>
            <person name="Clark A.G."/>
            <person name="Eisen M.B."/>
            <person name="Smith D.R."/>
            <person name="Bergman C.M."/>
            <person name="Oliver B."/>
            <person name="Markow T.A."/>
            <person name="Kaufman T.C."/>
            <person name="Kellis M."/>
            <person name="Gelbart W."/>
            <person name="Iyer V.N."/>
            <person name="Pollard D.A."/>
            <person name="Sackton T.B."/>
            <person name="Larracuente A.M."/>
            <person name="Singh N.D."/>
            <person name="Abad J.P."/>
            <person name="Abt D.N."/>
            <person name="Adryan B."/>
            <person name="Aguade M."/>
            <person name="Akashi H."/>
            <person name="Anderson W.W."/>
            <person name="Aquadro C.F."/>
            <person name="Ardell D.H."/>
            <person name="Arguello R."/>
            <person name="Artieri C.G."/>
            <person name="Barbash D.A."/>
            <person name="Barker D."/>
            <person name="Barsanti P."/>
            <person name="Batterham P."/>
            <person name="Batzoglou S."/>
            <person name="Begun D."/>
            <person name="Bhutkar A."/>
            <person name="Blanco E."/>
            <person name="Bosak S.A."/>
            <person name="Bradley R.K."/>
            <person name="Brand A.D."/>
            <person name="Brent M.R."/>
            <person name="Brooks A.N."/>
            <person name="Brown R.H."/>
            <person name="Butlin R.K."/>
            <person name="Caggese C."/>
            <person name="Calvi B.R."/>
            <person name="Bernardo de Carvalho A."/>
            <person name="Caspi A."/>
            <person name="Castrezana S."/>
            <person name="Celniker S.E."/>
            <person name="Chang J.L."/>
            <person name="Chapple C."/>
            <person name="Chatterji S."/>
            <person name="Chinwalla A."/>
            <person name="Civetta A."/>
            <person name="Clifton S.W."/>
            <person name="Comeron J.M."/>
            <person name="Costello J.C."/>
            <person name="Coyne J.A."/>
            <person name="Daub J."/>
            <person name="David R.G."/>
            <person name="Delcher A.L."/>
            <person name="Delehaunty K."/>
            <person name="Do C.B."/>
            <person name="Ebling H."/>
            <person name="Edwards K."/>
            <person name="Eickbush T."/>
            <person name="Evans J.D."/>
            <person name="Filipski A."/>
            <person name="Findeiss S."/>
            <person name="Freyhult E."/>
            <person name="Fulton L."/>
            <person name="Fulton R."/>
            <person name="Garcia A.C."/>
            <person name="Gardiner A."/>
            <person name="Garfield D.A."/>
            <person name="Garvin B.E."/>
            <person name="Gibson G."/>
            <person name="Gilbert D."/>
            <person name="Gnerre S."/>
            <person name="Godfrey J."/>
            <person name="Good R."/>
            <person name="Gotea V."/>
            <person name="Gravely B."/>
            <person name="Greenberg A.J."/>
            <person name="Griffiths-Jones S."/>
            <person name="Gross S."/>
            <person name="Guigo R."/>
            <person name="Gustafson E.A."/>
            <person name="Haerty W."/>
            <person name="Hahn M.W."/>
            <person name="Halligan D.L."/>
            <person name="Halpern A.L."/>
            <person name="Halter G.M."/>
            <person name="Han M.V."/>
            <person name="Heger A."/>
            <person name="Hillier L."/>
            <person name="Hinrichs A.S."/>
            <person name="Holmes I."/>
            <person name="Hoskins R.A."/>
            <person name="Hubisz M.J."/>
            <person name="Hultmark D."/>
            <person name="Huntley M.A."/>
            <person name="Jaffe D.B."/>
            <person name="Jagadeeshan S."/>
            <person name="Jeck W.R."/>
            <person name="Johnson J."/>
            <person name="Jones C.D."/>
            <person name="Jordan W.C."/>
            <person name="Karpen G.H."/>
            <person name="Kataoka E."/>
            <person name="Keightley P.D."/>
            <person name="Kheradpour P."/>
            <person name="Kirkness E.F."/>
            <person name="Koerich L.B."/>
            <person name="Kristiansen K."/>
            <person name="Kudrna D."/>
            <person name="Kulathinal R.J."/>
            <person name="Kumar S."/>
            <person name="Kwok R."/>
            <person name="Lander E."/>
            <person name="Langley C.H."/>
            <person name="Lapoint R."/>
            <person name="Lazzaro B.P."/>
            <person name="Lee S.J."/>
            <person name="Levesque L."/>
            <person name="Li R."/>
            <person name="Lin C.F."/>
            <person name="Lin M.F."/>
            <person name="Lindblad-Toh K."/>
            <person name="Llopart A."/>
            <person name="Long M."/>
            <person name="Low L."/>
            <person name="Lozovsky E."/>
            <person name="Lu J."/>
            <person name="Luo M."/>
            <person name="Machado C.A."/>
            <person name="Makalowski W."/>
            <person name="Marzo M."/>
            <person name="Matsuda M."/>
            <person name="Matzkin L."/>
            <person name="McAllister B."/>
            <person name="McBride C.S."/>
            <person name="McKernan B."/>
            <person name="McKernan K."/>
            <person name="Mendez-Lago M."/>
            <person name="Minx P."/>
            <person name="Mollenhauer M.U."/>
            <person name="Montooth K."/>
            <person name="Mount S.M."/>
            <person name="Mu X."/>
            <person name="Myers E."/>
            <person name="Negre B."/>
            <person name="Newfeld S."/>
            <person name="Nielsen R."/>
            <person name="Noor M.A."/>
            <person name="O'Grady P."/>
            <person name="Pachter L."/>
            <person name="Papaceit M."/>
            <person name="Parisi M.J."/>
            <person name="Parisi M."/>
            <person name="Parts L."/>
            <person name="Pedersen J.S."/>
            <person name="Pesole G."/>
            <person name="Phillippy A.M."/>
            <person name="Ponting C.P."/>
            <person name="Pop M."/>
            <person name="Porcelli D."/>
            <person name="Powell J.R."/>
            <person name="Prohaska S."/>
            <person name="Pruitt K."/>
            <person name="Puig M."/>
            <person name="Quesneville H."/>
            <person name="Ram K.R."/>
            <person name="Rand D."/>
            <person name="Rasmussen M.D."/>
            <person name="Reed L.K."/>
            <person name="Reenan R."/>
            <person name="Reily A."/>
            <person name="Remington K.A."/>
            <person name="Rieger T.T."/>
            <person name="Ritchie M.G."/>
            <person name="Robin C."/>
            <person name="Rogers Y.H."/>
            <person name="Rohde C."/>
            <person name="Rozas J."/>
            <person name="Rubenfield M.J."/>
            <person name="Ruiz A."/>
            <person name="Russo S."/>
            <person name="Salzberg S.L."/>
            <person name="Sanchez-Gracia A."/>
            <person name="Saranga D.J."/>
            <person name="Sato H."/>
            <person name="Schaeffer S.W."/>
            <person name="Schatz M.C."/>
            <person name="Schlenke T."/>
            <person name="Schwartz R."/>
            <person name="Segarra C."/>
            <person name="Singh R.S."/>
            <person name="Sirot L."/>
            <person name="Sirota M."/>
            <person name="Sisneros N.B."/>
            <person name="Smith C.D."/>
            <person name="Smith T.F."/>
            <person name="Spieth J."/>
            <person name="Stage D.E."/>
            <person name="Stark A."/>
            <person name="Stephan W."/>
            <person name="Strausberg R.L."/>
            <person name="Strempel S."/>
            <person name="Sturgill D."/>
            <person name="Sutton G."/>
            <person name="Sutton G.G."/>
            <person name="Tao W."/>
            <person name="Teichmann S."/>
            <person name="Tobari Y.N."/>
            <person name="Tomimura Y."/>
            <person name="Tsolas J.M."/>
            <person name="Valente V.L."/>
            <person name="Venter E."/>
            <person name="Venter J.C."/>
            <person name="Vicario S."/>
            <person name="Vieira F.G."/>
            <person name="Vilella A.J."/>
            <person name="Villasante A."/>
            <person name="Walenz B."/>
            <person name="Wang J."/>
            <person name="Wasserman M."/>
            <person name="Watts T."/>
            <person name="Wilson D."/>
            <person name="Wilson R.K."/>
            <person name="Wing R.A."/>
            <person name="Wolfner M.F."/>
            <person name="Wong A."/>
            <person name="Wong G.K."/>
            <person name="Wu C.I."/>
            <person name="Wu G."/>
            <person name="Yamamoto D."/>
            <person name="Yang H.P."/>
            <person name="Yang S.P."/>
            <person name="Yorke J.A."/>
            <person name="Yoshida K."/>
            <person name="Zdobnov E."/>
            <person name="Zhang P."/>
            <person name="Zhang Y."/>
            <person name="Zimin A.V."/>
            <person name="Baldwin J."/>
            <person name="Abdouelleil A."/>
            <person name="Abdulkadir J."/>
            <person name="Abebe A."/>
            <person name="Abera B."/>
            <person name="Abreu J."/>
            <person name="Acer S.C."/>
            <person name="Aftuck L."/>
            <person name="Alexander A."/>
            <person name="An P."/>
            <person name="Anderson E."/>
            <person name="Anderson S."/>
            <person name="Arachi H."/>
            <person name="Azer M."/>
            <person name="Bachantsang P."/>
            <person name="Barry A."/>
            <person name="Bayul T."/>
            <person name="Berlin A."/>
            <person name="Bessette D."/>
            <person name="Bloom T."/>
            <person name="Blye J."/>
            <person name="Boguslavskiy L."/>
            <person name="Bonnet C."/>
            <person name="Boukhgalter B."/>
            <person name="Bourzgui I."/>
            <person name="Brown A."/>
            <person name="Cahill P."/>
            <person name="Channer S."/>
            <person name="Cheshatsang Y."/>
            <person name="Chuda L."/>
            <person name="Citroen M."/>
            <person name="Collymore A."/>
            <person name="Cooke P."/>
            <person name="Costello M."/>
            <person name="D'Aco K."/>
            <person name="Daza R."/>
            <person name="De Haan G."/>
            <person name="DeGray S."/>
            <person name="DeMaso C."/>
            <person name="Dhargay N."/>
            <person name="Dooley K."/>
            <person name="Dooley E."/>
            <person name="Doricent M."/>
            <person name="Dorje P."/>
            <person name="Dorjee K."/>
            <person name="Dupes A."/>
            <person name="Elong R."/>
            <person name="Falk J."/>
            <person name="Farina A."/>
            <person name="Faro S."/>
            <person name="Ferguson D."/>
            <person name="Fisher S."/>
            <person name="Foley C.D."/>
            <person name="Franke A."/>
            <person name="Friedrich D."/>
            <person name="Gadbois L."/>
            <person name="Gearin G."/>
            <person name="Gearin C.R."/>
            <person name="Giannoukos G."/>
            <person name="Goode T."/>
            <person name="Graham J."/>
            <person name="Grandbois E."/>
            <person name="Grewal S."/>
            <person name="Gyaltsen K."/>
            <person name="Hafez N."/>
            <person name="Hagos B."/>
            <person name="Hall J."/>
            <person name="Henson C."/>
            <person name="Hollinger A."/>
            <person name="Honan T."/>
            <person name="Huard M.D."/>
            <person name="Hughes L."/>
            <person name="Hurhula B."/>
            <person name="Husby M.E."/>
            <person name="Kamat A."/>
            <person name="Kanga B."/>
            <person name="Kashin S."/>
            <person name="Khazanovich D."/>
            <person name="Kisner P."/>
            <person name="Lance K."/>
            <person name="Lara M."/>
            <person name="Lee W."/>
            <person name="Lennon N."/>
            <person name="Letendre F."/>
            <person name="LeVine R."/>
            <person name="Lipovsky A."/>
            <person name="Liu X."/>
            <person name="Liu J."/>
            <person name="Liu S."/>
            <person name="Lokyitsang T."/>
            <person name="Lokyitsang Y."/>
            <person name="Lubonja R."/>
            <person name="Lui A."/>
            <person name="MacDonald P."/>
            <person name="Magnisalis V."/>
            <person name="Maru K."/>
            <person name="Matthews C."/>
            <person name="McCusker W."/>
            <person name="McDonough S."/>
            <person name="Mehta T."/>
            <person name="Meldrim J."/>
            <person name="Meneus L."/>
            <person name="Mihai O."/>
            <person name="Mihalev A."/>
            <person name="Mihova T."/>
            <person name="Mittelman R."/>
            <person name="Mlenga V."/>
            <person name="Montmayeur A."/>
            <person name="Mulrain L."/>
            <person name="Navidi A."/>
            <person name="Naylor J."/>
            <person name="Negash T."/>
            <person name="Nguyen T."/>
            <person name="Nguyen N."/>
            <person name="Nicol R."/>
            <person name="Norbu C."/>
            <person name="Norbu N."/>
            <person name="Novod N."/>
            <person name="O'Neill B."/>
            <person name="Osman S."/>
            <person name="Markiewicz E."/>
            <person name="Oyono O.L."/>
            <person name="Patti C."/>
            <person name="Phunkhang P."/>
            <person name="Pierre F."/>
            <person name="Priest M."/>
            <person name="Raghuraman S."/>
            <person name="Rege F."/>
            <person name="Reyes R."/>
            <person name="Rise C."/>
            <person name="Rogov P."/>
            <person name="Ross K."/>
            <person name="Ryan E."/>
            <person name="Settipalli S."/>
            <person name="Shea T."/>
            <person name="Sherpa N."/>
            <person name="Shi L."/>
            <person name="Shih D."/>
            <person name="Sparrow T."/>
            <person name="Spaulding J."/>
            <person name="Stalker J."/>
            <person name="Stange-Thomann N."/>
            <person name="Stavropoulos S."/>
            <person name="Stone C."/>
            <person name="Strader C."/>
            <person name="Tesfaye S."/>
            <person name="Thomson T."/>
            <person name="Thoulutsang Y."/>
            <person name="Thoulutsang D."/>
            <person name="Topham K."/>
            <person name="Topping I."/>
            <person name="Tsamla T."/>
            <person name="Vassiliev H."/>
            <person name="Vo A."/>
            <person name="Wangchuk T."/>
            <person name="Wangdi T."/>
            <person name="Weiand M."/>
            <person name="Wilkinson J."/>
            <person name="Wilson A."/>
            <person name="Yadav S."/>
            <person name="Young G."/>
            <person name="Yu Q."/>
            <person name="Zembek L."/>
            <person name="Zhong D."/>
            <person name="Zimmer A."/>
            <person name="Zwirko Z."/>
            <person name="Jaffe D.B."/>
            <person name="Alvarez P."/>
            <person name="Brockman W."/>
            <person name="Butler J."/>
            <person name="Chin C."/>
            <person name="Gnerre S."/>
            <person name="Grabherr M."/>
            <person name="Kleber M."/>
            <person name="Mauceli E."/>
            <person name="MacCallum I."/>
        </authorList>
    </citation>
    <scope>NUCLEOTIDE SEQUENCE [LARGE SCALE GENOMIC DNA]</scope>
    <source>
        <strain evidence="2">Tucson 14030-0811.24</strain>
    </source>
</reference>
<dbReference type="Proteomes" id="UP000007798">
    <property type="component" value="Unassembled WGS sequence"/>
</dbReference>
<keyword evidence="2" id="KW-1185">Reference proteome</keyword>
<gene>
    <name evidence="1" type="primary">Dwil\GK28261</name>
    <name evidence="1" type="ORF">Dwil_GK28261</name>
</gene>
<accession>A0A0Q9WRV0</accession>
<evidence type="ECO:0000313" key="2">
    <source>
        <dbReference type="Proteomes" id="UP000007798"/>
    </source>
</evidence>
<dbReference type="AlphaFoldDB" id="A0A0Q9WRV0"/>